<keyword evidence="2" id="KW-1185">Reference proteome</keyword>
<dbReference type="Gene3D" id="3.40.190.10">
    <property type="entry name" value="Periplasmic binding protein-like II"/>
    <property type="match status" value="2"/>
</dbReference>
<dbReference type="Proteomes" id="UP001152872">
    <property type="component" value="Unassembled WGS sequence"/>
</dbReference>
<dbReference type="AlphaFoldDB" id="A0A9X4M6Y8"/>
<name>A0A9X4M6Y8_9CYAN</name>
<gene>
    <name evidence="1" type="ORF">FEV09_05525</name>
</gene>
<accession>A0A9X4M6Y8</accession>
<dbReference type="PANTHER" id="PTHR30024:SF7">
    <property type="entry name" value="NITRATE_NITRITE BINDING PROTEIN NRTA"/>
    <property type="match status" value="1"/>
</dbReference>
<proteinExistence type="predicted"/>
<comment type="caution">
    <text evidence="1">The sequence shown here is derived from an EMBL/GenBank/DDBJ whole genome shotgun (WGS) entry which is preliminary data.</text>
</comment>
<sequence length="455" mass="50758">MQSRRKLLKTAIQTLGAAAGGLFLNNCSSKPLGNEPLPNNTFAAASGIPEIPAVRLGIIPSIEIAPLLVAQKQKLFAKYGMTDVQLVPFSSWQSLGEHTATGTDLGTNDYGIDGGHFYSPLPELLNEGLINQKKTAMYVLMRLHTHGGYIVASKRLKPLGIQVKHATFSAWQDIAKLFGNPMNSAIAEIGSNYDLWLRYWLAAMDIVPLRDIDILEIPLDEIIPQIKQHRADLFCLDSWRTLKLMEGNLAEPAIATGEIWRNYPGEILAMRADWVDKYPIATQAILQATMEAQLWCDDPANARTLNTLLAIYFINDVTNNFANNRLTSSNPIKMFAQLFKNSPKPTKGMLKNSSNSLNYAIKYWSNDGISVSYPYKSHDLWFLSEYQRWGLLPPSLPTREIIDAVNREDLWRNAAKAIGVPDTNIPISTSRGIETFFDGSQFDPDRPNQYSPSKA</sequence>
<dbReference type="Pfam" id="PF13379">
    <property type="entry name" value="NMT1_2"/>
    <property type="match status" value="1"/>
</dbReference>
<evidence type="ECO:0000313" key="1">
    <source>
        <dbReference type="EMBL" id="MDG3494014.1"/>
    </source>
</evidence>
<dbReference type="PANTHER" id="PTHR30024">
    <property type="entry name" value="ALIPHATIC SULFONATES-BINDING PROTEIN-RELATED"/>
    <property type="match status" value="1"/>
</dbReference>
<evidence type="ECO:0000313" key="2">
    <source>
        <dbReference type="Proteomes" id="UP001152872"/>
    </source>
</evidence>
<dbReference type="SUPFAM" id="SSF53850">
    <property type="entry name" value="Periplasmic binding protein-like II"/>
    <property type="match status" value="1"/>
</dbReference>
<dbReference type="EMBL" id="VBTY01000029">
    <property type="protein sequence ID" value="MDG3494014.1"/>
    <property type="molecule type" value="Genomic_DNA"/>
</dbReference>
<dbReference type="RefSeq" id="WP_040687411.1">
    <property type="nucleotide sequence ID" value="NZ_VBTY01000029.1"/>
</dbReference>
<reference evidence="1" key="1">
    <citation type="submission" date="2019-05" db="EMBL/GenBank/DDBJ databases">
        <title>Whole genome sequencing of Pseudanabaena catenata USMAC16.</title>
        <authorList>
            <person name="Khan Z."/>
            <person name="Omar W.M."/>
            <person name="Convey P."/>
            <person name="Merican F."/>
            <person name="Najimudin N."/>
        </authorList>
    </citation>
    <scope>NUCLEOTIDE SEQUENCE</scope>
    <source>
        <strain evidence="1">USMAC16</strain>
    </source>
</reference>
<protein>
    <submittedName>
        <fullName evidence="1">CmpA/NrtA family ABC transporter substrate-binding protein</fullName>
    </submittedName>
</protein>
<organism evidence="1 2">
    <name type="scientific">Pseudanabaena catenata USMAC16</name>
    <dbReference type="NCBI Taxonomy" id="1855837"/>
    <lineage>
        <taxon>Bacteria</taxon>
        <taxon>Bacillati</taxon>
        <taxon>Cyanobacteriota</taxon>
        <taxon>Cyanophyceae</taxon>
        <taxon>Pseudanabaenales</taxon>
        <taxon>Pseudanabaenaceae</taxon>
        <taxon>Pseudanabaena</taxon>
    </lineage>
</organism>